<feature type="compositionally biased region" description="Low complexity" evidence="6">
    <location>
        <begin position="894"/>
        <end position="903"/>
    </location>
</feature>
<dbReference type="Pfam" id="PF16415">
    <property type="entry name" value="CNOT1_CAF1_bind"/>
    <property type="match status" value="1"/>
</dbReference>
<feature type="region of interest" description="Disordered" evidence="6">
    <location>
        <begin position="876"/>
        <end position="939"/>
    </location>
</feature>
<dbReference type="InterPro" id="IPR055454">
    <property type="entry name" value="CNOT1-like_NOT1_connector"/>
</dbReference>
<evidence type="ECO:0000259" key="12">
    <source>
        <dbReference type="Pfam" id="PF25097"/>
    </source>
</evidence>
<gene>
    <name evidence="13" type="ORF">ACA1_189590</name>
</gene>
<feature type="region of interest" description="Disordered" evidence="6">
    <location>
        <begin position="664"/>
        <end position="683"/>
    </location>
</feature>
<evidence type="ECO:0000259" key="7">
    <source>
        <dbReference type="Pfam" id="PF04054"/>
    </source>
</evidence>
<dbReference type="GO" id="GO:0000932">
    <property type="term" value="C:P-body"/>
    <property type="evidence" value="ECO:0007669"/>
    <property type="project" value="TreeGrafter"/>
</dbReference>
<evidence type="ECO:0000256" key="4">
    <source>
        <dbReference type="ARBA" id="ARBA00023163"/>
    </source>
</evidence>
<dbReference type="GO" id="GO:0017148">
    <property type="term" value="P:negative regulation of translation"/>
    <property type="evidence" value="ECO:0007669"/>
    <property type="project" value="InterPro"/>
</dbReference>
<dbReference type="RefSeq" id="XP_004333306.1">
    <property type="nucleotide sequence ID" value="XM_004333258.1"/>
</dbReference>
<feature type="region of interest" description="Disordered" evidence="6">
    <location>
        <begin position="1"/>
        <end position="21"/>
    </location>
</feature>
<feature type="compositionally biased region" description="Low complexity" evidence="6">
    <location>
        <begin position="920"/>
        <end position="933"/>
    </location>
</feature>
<dbReference type="Pfam" id="PF16418">
    <property type="entry name" value="CNOT1_HEAT"/>
    <property type="match status" value="1"/>
</dbReference>
<feature type="domain" description="CCR4-Not complex component Not1 C-terminal" evidence="7">
    <location>
        <begin position="1992"/>
        <end position="2369"/>
    </location>
</feature>
<comment type="subcellular location">
    <subcellularLocation>
        <location evidence="1">Nucleus</location>
    </subcellularLocation>
</comment>
<dbReference type="Gene3D" id="1.25.40.790">
    <property type="match status" value="1"/>
</dbReference>
<evidence type="ECO:0000259" key="10">
    <source>
        <dbReference type="Pfam" id="PF16417"/>
    </source>
</evidence>
<evidence type="ECO:0000256" key="3">
    <source>
        <dbReference type="ARBA" id="ARBA00023015"/>
    </source>
</evidence>
<dbReference type="CDD" id="cd20710">
    <property type="entry name" value="NOT1_connector"/>
    <property type="match status" value="1"/>
</dbReference>
<dbReference type="Pfam" id="PF04054">
    <property type="entry name" value="Not1"/>
    <property type="match status" value="1"/>
</dbReference>
<proteinExistence type="predicted"/>
<keyword evidence="4" id="KW-0804">Transcription</keyword>
<dbReference type="GO" id="GO:0000289">
    <property type="term" value="P:nuclear-transcribed mRNA poly(A) tail shortening"/>
    <property type="evidence" value="ECO:0007669"/>
    <property type="project" value="UniProtKB-ARBA"/>
</dbReference>
<dbReference type="Gene3D" id="1.25.40.180">
    <property type="match status" value="1"/>
</dbReference>
<protein>
    <submittedName>
        <fullName evidence="13">Transcriptional regulatorrelated, putative</fullName>
    </submittedName>
</protein>
<name>L8GEX7_ACACF</name>
<evidence type="ECO:0000313" key="13">
    <source>
        <dbReference type="EMBL" id="ELR11293.1"/>
    </source>
</evidence>
<feature type="region of interest" description="Disordered" evidence="6">
    <location>
        <begin position="1768"/>
        <end position="1792"/>
    </location>
</feature>
<dbReference type="FunFam" id="1.25.40.840:FF:000003">
    <property type="entry name" value="Transcription regulator"/>
    <property type="match status" value="1"/>
</dbReference>
<reference evidence="13 14" key="1">
    <citation type="journal article" date="2013" name="Genome Biol.">
        <title>Genome of Acanthamoeba castellanii highlights extensive lateral gene transfer and early evolution of tyrosine kinase signaling.</title>
        <authorList>
            <person name="Clarke M."/>
            <person name="Lohan A.J."/>
            <person name="Liu B."/>
            <person name="Lagkouvardos I."/>
            <person name="Roy S."/>
            <person name="Zafar N."/>
            <person name="Bertelli C."/>
            <person name="Schilde C."/>
            <person name="Kianianmomeni A."/>
            <person name="Burglin T.R."/>
            <person name="Frech C."/>
            <person name="Turcotte B."/>
            <person name="Kopec K.O."/>
            <person name="Synnott J.M."/>
            <person name="Choo C."/>
            <person name="Paponov I."/>
            <person name="Finkler A."/>
            <person name="Soon Heng Tan C."/>
            <person name="Hutchins A.P."/>
            <person name="Weinmeier T."/>
            <person name="Rattei T."/>
            <person name="Chu J.S."/>
            <person name="Gimenez G."/>
            <person name="Irimia M."/>
            <person name="Rigden D.J."/>
            <person name="Fitzpatrick D.A."/>
            <person name="Lorenzo-Morales J."/>
            <person name="Bateman A."/>
            <person name="Chiu C.H."/>
            <person name="Tang P."/>
            <person name="Hegemann P."/>
            <person name="Fromm H."/>
            <person name="Raoult D."/>
            <person name="Greub G."/>
            <person name="Miranda-Saavedra D."/>
            <person name="Chen N."/>
            <person name="Nash P."/>
            <person name="Ginger M.L."/>
            <person name="Horn M."/>
            <person name="Schaap P."/>
            <person name="Caler L."/>
            <person name="Loftus B."/>
        </authorList>
    </citation>
    <scope>NUCLEOTIDE SEQUENCE [LARGE SCALE GENOMIC DNA]</scope>
    <source>
        <strain evidence="13 14">Neff</strain>
    </source>
</reference>
<keyword evidence="3" id="KW-0805">Transcription regulation</keyword>
<keyword evidence="14" id="KW-1185">Reference proteome</keyword>
<dbReference type="GeneID" id="14911721"/>
<feature type="domain" description="CCR4-NOT transcription complex subunit 1 CAF1-binding" evidence="9">
    <location>
        <begin position="960"/>
        <end position="1178"/>
    </location>
</feature>
<evidence type="ECO:0000259" key="11">
    <source>
        <dbReference type="Pfam" id="PF16418"/>
    </source>
</evidence>
<feature type="domain" description="CCR4-NOT transcription complex subunit 1 TTP binding" evidence="10">
    <location>
        <begin position="679"/>
        <end position="837"/>
    </location>
</feature>
<evidence type="ECO:0000259" key="8">
    <source>
        <dbReference type="Pfam" id="PF12842"/>
    </source>
</evidence>
<dbReference type="Gene3D" id="1.25.40.840">
    <property type="entry name" value="CCR4-NOT transcription complex subunit 1 TTP binding domain"/>
    <property type="match status" value="1"/>
</dbReference>
<feature type="domain" description="CCR4-NOT transcription complex subunit 1" evidence="8">
    <location>
        <begin position="1270"/>
        <end position="1415"/>
    </location>
</feature>
<dbReference type="STRING" id="1257118.L8GEX7"/>
<dbReference type="InterPro" id="IPR007196">
    <property type="entry name" value="CCR4-Not_Not1_C"/>
</dbReference>
<feature type="region of interest" description="Disordered" evidence="6">
    <location>
        <begin position="842"/>
        <end position="864"/>
    </location>
</feature>
<dbReference type="Pfam" id="PF16417">
    <property type="entry name" value="CNOT1_TTP_bind"/>
    <property type="match status" value="1"/>
</dbReference>
<dbReference type="FunFam" id="1.25.40.800:FF:000001">
    <property type="entry name" value="CCR4-NOT transcription complex subunit 1"/>
    <property type="match status" value="1"/>
</dbReference>
<feature type="region of interest" description="Disordered" evidence="6">
    <location>
        <begin position="1177"/>
        <end position="1197"/>
    </location>
</feature>
<dbReference type="InterPro" id="IPR024557">
    <property type="entry name" value="CNOT1_dom_4"/>
</dbReference>
<evidence type="ECO:0000256" key="1">
    <source>
        <dbReference type="ARBA" id="ARBA00004123"/>
    </source>
</evidence>
<keyword evidence="5" id="KW-0539">Nucleus</keyword>
<dbReference type="FunFam" id="1.25.40.180:FF:000012">
    <property type="entry name" value="Ccr4-Not transcription complex subunit"/>
    <property type="match status" value="1"/>
</dbReference>
<dbReference type="InterPro" id="IPR040398">
    <property type="entry name" value="Not1"/>
</dbReference>
<dbReference type="VEuPathDB" id="AmoebaDB:ACA1_189590"/>
<dbReference type="OMA" id="IDEYHCY"/>
<dbReference type="InterPro" id="IPR038535">
    <property type="entry name" value="CNOT1_TTP_bind_sf"/>
</dbReference>
<dbReference type="GO" id="GO:0005634">
    <property type="term" value="C:nucleus"/>
    <property type="evidence" value="ECO:0007669"/>
    <property type="project" value="UniProtKB-SubCell"/>
</dbReference>
<evidence type="ECO:0000259" key="9">
    <source>
        <dbReference type="Pfam" id="PF16415"/>
    </source>
</evidence>
<feature type="region of interest" description="Disordered" evidence="6">
    <location>
        <begin position="1466"/>
        <end position="1495"/>
    </location>
</feature>
<evidence type="ECO:0000256" key="6">
    <source>
        <dbReference type="SAM" id="MobiDB-lite"/>
    </source>
</evidence>
<dbReference type="EMBL" id="KB008154">
    <property type="protein sequence ID" value="ELR11293.1"/>
    <property type="molecule type" value="Genomic_DNA"/>
</dbReference>
<accession>L8GEX7</accession>
<feature type="domain" description="CCR4-NOT transcription complex subunit 1-like NOT1 connector" evidence="12">
    <location>
        <begin position="1596"/>
        <end position="1762"/>
    </location>
</feature>
<dbReference type="GO" id="GO:0030015">
    <property type="term" value="C:CCR4-NOT core complex"/>
    <property type="evidence" value="ECO:0007669"/>
    <property type="project" value="InterPro"/>
</dbReference>
<dbReference type="Proteomes" id="UP000011083">
    <property type="component" value="Unassembled WGS sequence"/>
</dbReference>
<dbReference type="PANTHER" id="PTHR13162">
    <property type="entry name" value="CCR4-NOT TRANSCRIPTION COMPLEX"/>
    <property type="match status" value="1"/>
</dbReference>
<dbReference type="InterPro" id="IPR032193">
    <property type="entry name" value="CNOT1_TTP_bind"/>
</dbReference>
<sequence length="2391" mass="266243">MSQSGRRRRSKSSSSPGPAWNTPVAPTMDNFSFILGSQIRYLVSSLSKKNYRTSVAELEHLITLYGHDAYLYLLRCLMEQIDLKDSAKSQQRFQLLQQQLLQLIDKPNFPSVLFQALSGLELKEDFLNQLSKALKLNLAQDIVLALGLAQAPEKSIRHEGRSFLRIKLPEVENNVSLLPESLLHSLLYYLGSKDGFAKQRATLAKALQASGKPLSLSLLVLASDDKIDLDSRRGLEERTDEDADSEEALIAEISAAVHPSELMQDIGYQCCQTAANLKELLKKFPDANEADVAAILAMMLRTSAEGEEGSSEPSSWNLGVFVDTIKELHPKLNWALVIKSLDRPDFYIADAKAMHFILNVYKRATKESFPVDAVTGKWLNTRGQLSFLQQALALGAEAVNFASTTPQPTTFTLDLPHPNKSSATLVQNWHNLALIERLLNLAESEGFDAVKEIFKGPLENCPELLLLKLAQLQSPWGILYWELCSELLALFLGNHPNSSYVLQKLWGVNRSLVMRGMVESYNKDAYCLSRLLDVAHDIKALSPILEIRPFAFAIDLAALASRREYLNLEKWLQDRINEHQLEFVVACLSYLKEKKKAYAKNSSSTKGSNANSAVAALSADTLGVFFTVMQANINMMPADMVEEFDQLQSAHAIQLSKVTATQGMNTPSGGASADPPAPEKEGFPKEIEKTANAYFQSVYTGQVSIDEIVTLLKNFKASKNKREQKIFSCMVHNLFDEYRFFPKYPDKELRITGILFGQLIQNQLVSYISLGIALRYVLEALKKAPNTKMFKFGLFALQQFKSRLGEWPQYCSHILQIPHIRQYHPDIVEFIEDSLKNASGVAAPEPTVPAMPKQKTGDAAGTSTFLPGFAQAEAAQAGQPAALTGKAPVAKQSPATTAPAARPTTPPQAAPPASNVQPQSSAKATGSASAAPAMKGNAPSFHMGNQLPLEAILQSITPASAPDETIKDKIFFVFNNVSKQNMDIKANELRSILHSEDWPYLAQHLVINRASIEPNFHTLYLEFLDYLKIPGLLELVLNSTYAAIQALLRSQRITVNPAERTLLKNLGSWLGNLTLARNKPLIHKRLALKELVLEAYETGKLIALIPFAAKVLEACTKSKIFAPPNVWVMAIMRLFAEIYQIPELKLNLKFEIELLCNHMGLDLNEIKPTEALKDKLRPDSQDFTAPPPAAALAPAPTPAAVTEVQAPHVPVVARQPPISPPSEPTPVAQQAQQPPLGTPLQFPTAAPALPAGAAGLWKINPHIPLFSQQPHLKRCVTMAIDKAIKEILTPVMERSATIASITTRELVLKDFALEPDEQIMRTAAHYTVQSLASSLAMVACKEPLRVSIASHLRSLLQANVSDQAQRALIEHAVQTVCTDNLDTACALIEKTTAEKALRETDDALAPALEARRKHRERAHSQPYIEPNFFSGRYPSSLPEPLRPKPGGLLPHQKRVYDEFSNVLSRTPRVQPAPPQVVERVPTPGAPTVAPTPVQPFRPYPTPIMAPNMPEGGDVSQISSSGLTYVVNQGTVNLSQQDARRSIHTREVASPVKAVKKEKLTTGQALQKFKSILHDLEASIAGAVTTLSSLEQLPEDHPVLHFLDKIPTLITNSINPNEVALAIAQKIFKRMYEKIEYDLQIDTHIAILEHIRDVCKKVVKELTNWIIYSDADRKFHRIITIGLINSRLLKATDFDVHLSKKMDSGRSKQAVDFAILVLQKCMVEPKEPTVTASEFFNTLEVLTKIAQRGAGPEGLMELITQAKSVTKASAEKLRSPRKLARSRDASEAALSASSQQAAMLPGMQAPEIRDPMYEQVRQLWEEWKHIYYQPNQSDKVFSTYLTQLQHKYVLHLRLRPLINFHFNERTRTYSPVLLPSVLQSEDQGVVKSFFRVCTILAIEQSFNPTIGTTPQSQPVNTSVLPGQLSYRSVDAFSKLVVFLYKFSPEGLANANGTKLNLLNKVLDTVVRVLVKNYDTKRTKFNQRPFYRLFASLLIDLNSLTAETDPAHLQVLMAFSNCFMILSPIRVPGFCFAWLELVSHSQFMPKLLLFKSQSGWPVFQQLLVELFKFLEPYLVNVELNEPIRLLYKGTLRVLLVLLHDFPEFLCDYHFSFCDVIPPTCIQMRNLILSAFPRNMRLPDPFTPNLKVDLLPEISQPPRILSKYTAALTANKTFKQEVDNYLKTGQPYTFLLELRSKLFLPQGQALVGGTRYNVPLINALVLYVGAQAVAQLHPTTSQPPAPINQSAPMNIFQHLALDLDTEGRYLFLNAIANQLRYPNNHTHYFTSVLLYLFAEANQGQGQGQGQGEQSSQEIIQEQITRVLLERLIVNRPHPWGLLITFIELIKNPRYNFWSHSFTRCAPEIERLFESVARSCMGPGPGGAPKSDRPGLVDK</sequence>
<evidence type="ECO:0000313" key="14">
    <source>
        <dbReference type="Proteomes" id="UP000011083"/>
    </source>
</evidence>
<evidence type="ECO:0000256" key="5">
    <source>
        <dbReference type="ARBA" id="ARBA00023242"/>
    </source>
</evidence>
<dbReference type="PANTHER" id="PTHR13162:SF8">
    <property type="entry name" value="CCR4-NOT TRANSCRIPTION COMPLEX SUBUNIT 1"/>
    <property type="match status" value="1"/>
</dbReference>
<feature type="region of interest" description="Disordered" evidence="6">
    <location>
        <begin position="1213"/>
        <end position="1235"/>
    </location>
</feature>
<dbReference type="KEGG" id="acan:ACA1_189590"/>
<dbReference type="InterPro" id="IPR032194">
    <property type="entry name" value="CNOT1_HEAT"/>
</dbReference>
<dbReference type="Pfam" id="PF25097">
    <property type="entry name" value="ARM_Cnot1"/>
    <property type="match status" value="1"/>
</dbReference>
<evidence type="ECO:0000256" key="2">
    <source>
        <dbReference type="ARBA" id="ARBA00022491"/>
    </source>
</evidence>
<feature type="compositionally biased region" description="Low complexity" evidence="6">
    <location>
        <begin position="1225"/>
        <end position="1235"/>
    </location>
</feature>
<dbReference type="GO" id="GO:0060090">
    <property type="term" value="F:molecular adaptor activity"/>
    <property type="evidence" value="ECO:0007669"/>
    <property type="project" value="TreeGrafter"/>
</dbReference>
<feature type="compositionally biased region" description="Basic residues" evidence="6">
    <location>
        <begin position="1"/>
        <end position="11"/>
    </location>
</feature>
<feature type="compositionally biased region" description="Low complexity" evidence="6">
    <location>
        <begin position="1480"/>
        <end position="1491"/>
    </location>
</feature>
<dbReference type="InterPro" id="IPR032191">
    <property type="entry name" value="CNOT1_CAF1_bind"/>
</dbReference>
<organism evidence="13 14">
    <name type="scientific">Acanthamoeba castellanii (strain ATCC 30010 / Neff)</name>
    <dbReference type="NCBI Taxonomy" id="1257118"/>
    <lineage>
        <taxon>Eukaryota</taxon>
        <taxon>Amoebozoa</taxon>
        <taxon>Discosea</taxon>
        <taxon>Longamoebia</taxon>
        <taxon>Centramoebida</taxon>
        <taxon>Acanthamoebidae</taxon>
        <taxon>Acanthamoeba</taxon>
    </lineage>
</organism>
<dbReference type="Pfam" id="PF12842">
    <property type="entry name" value="DUF3819"/>
    <property type="match status" value="1"/>
</dbReference>
<keyword evidence="2" id="KW-0678">Repressor</keyword>
<dbReference type="OrthoDB" id="1933107at2759"/>
<dbReference type="Gene3D" id="1.25.40.800">
    <property type="match status" value="1"/>
</dbReference>
<feature type="domain" description="CCR4-NOT transcription complex subunit 1 HEAT repeat" evidence="11">
    <location>
        <begin position="482"/>
        <end position="630"/>
    </location>
</feature>